<feature type="compositionally biased region" description="Basic and acidic residues" evidence="1">
    <location>
        <begin position="599"/>
        <end position="634"/>
    </location>
</feature>
<keyword evidence="4" id="KW-1185">Reference proteome</keyword>
<organism evidence="3 4">
    <name type="scientific">Dermatophagoides farinae</name>
    <name type="common">American house dust mite</name>
    <dbReference type="NCBI Taxonomy" id="6954"/>
    <lineage>
        <taxon>Eukaryota</taxon>
        <taxon>Metazoa</taxon>
        <taxon>Ecdysozoa</taxon>
        <taxon>Arthropoda</taxon>
        <taxon>Chelicerata</taxon>
        <taxon>Arachnida</taxon>
        <taxon>Acari</taxon>
        <taxon>Acariformes</taxon>
        <taxon>Sarcoptiformes</taxon>
        <taxon>Astigmata</taxon>
        <taxon>Psoroptidia</taxon>
        <taxon>Analgoidea</taxon>
        <taxon>Pyroglyphidae</taxon>
        <taxon>Dermatophagoidinae</taxon>
        <taxon>Dermatophagoides</taxon>
    </lineage>
</organism>
<feature type="region of interest" description="Disordered" evidence="1">
    <location>
        <begin position="519"/>
        <end position="634"/>
    </location>
</feature>
<name>A0A922IBF0_DERFA</name>
<dbReference type="SMART" id="SM00513">
    <property type="entry name" value="SAP"/>
    <property type="match status" value="1"/>
</dbReference>
<feature type="region of interest" description="Disordered" evidence="1">
    <location>
        <begin position="964"/>
        <end position="1037"/>
    </location>
</feature>
<sequence>MVTEADLMKFKVPELRQKLQELGLQPRGLKADLARQLADALNQIELQQQQQQQQRFQQFQTNQMSTQVLLPQQPIDQINHQHLQQQQQILLFQQQQQQAQQQLQQQLLIQQQQQQQQQQAQFQEYQQLQQQQQQFEPYLNQIQIQQQQPQPPPQLQSPSQQPQQQQLYIVQPTQRTIVVQPPVPEVQQHQPIVMQQMTETMPSIVDIPSIESQSQIQQEQQPQLIEEPLQLVNNLAEQEVYFQQQPPSSKQEEMIQESRSEQEIQEQPQVQQEFQPVMEGNYIDQQISFDNVVDDSAQEQQAGQEDQKSIMDEYSNTVMQDSDYCYQQQHQQEEKEEEKTVQHEETELISKPQEEEELKYEQQQQQQQFLESESFENNDQMPESIVSNEQQQQQDEEKSESNEGEETLDQQHDENRLHEQLETADENGSEIIPLDLEKKESTETLKMKSIENDSETIQDVDATWNNIENNNDDTSSMIDDDQKQSINMVDNGDVEADDEMNDDQQQLLKTLNMTEEEWSKLNKNQRRKLKKKHRNKIKRKERDEIERIREEERRKQREQMEAECKRKKELEKAVEEAMKQEDEDDDRMDIDDEDAPEEEKEHKRLEELERRRQEQLAKQRQLEEEAEKEKENKKAVDTVEIEYIPEHMPKDSVYLQFLKVFDKFSAVSSDEARRLEQERLSHEARQRKDDRAKLLELKKPVELELKDDDDKDGEIGGQKLSKRRLKQMTRMSVADLKQQVNHPELVEMHDVTAKDPVILLYLKSTRNTVPVPRHWCYKRKYLQGKRGFEKPPFKLPEFIRRTGIQEMREAVLEKEDAKSLKTKMKEKIRPKMGKIDIDYQKLHDAFFKWQTKPKVTIHGDLYYEGKEFETRLKDKKPGELTNELRQALGMPTGPNAHKCPPPWLIAMQRYGPPPSYPNIKIAGLNAPIPEGCCFGYHAGGWGKPPVDEYGRPLYGDVFGVTSAISDNIQPDEEIDRTHWGEMESDEEEEEESEEEEDEDSEKKDADDTSGLVTPSVNAEGLVTPSGMSTGIPSGLETPDMIELRKRKQQIEAEMESGDQQPQLCTVVPEKKVDRFAKDMMGSMHVYDFASLSKTGHSTSSKSSSNNGVEVALDPSDLESGVGLDSSTMAAKYEQTLRETSGSKNPHEDLSDMVAEHASKQKRRKHDHQKQQETSSGSSTSKSSKKYQFKF</sequence>
<evidence type="ECO:0000313" key="4">
    <source>
        <dbReference type="Proteomes" id="UP000790347"/>
    </source>
</evidence>
<feature type="region of interest" description="Disordered" evidence="1">
    <location>
        <begin position="144"/>
        <end position="166"/>
    </location>
</feature>
<feature type="compositionally biased region" description="Low complexity" evidence="1">
    <location>
        <begin position="1171"/>
        <end position="1181"/>
    </location>
</feature>
<dbReference type="GO" id="GO:0005689">
    <property type="term" value="C:U12-type spliceosomal complex"/>
    <property type="evidence" value="ECO:0007669"/>
    <property type="project" value="TreeGrafter"/>
</dbReference>
<dbReference type="InterPro" id="IPR003034">
    <property type="entry name" value="SAP_dom"/>
</dbReference>
<evidence type="ECO:0000313" key="3">
    <source>
        <dbReference type="EMBL" id="KAH9522783.1"/>
    </source>
</evidence>
<evidence type="ECO:0000259" key="2">
    <source>
        <dbReference type="PROSITE" id="PS50800"/>
    </source>
</evidence>
<feature type="compositionally biased region" description="Acidic residues" evidence="1">
    <location>
        <begin position="982"/>
        <end position="999"/>
    </location>
</feature>
<dbReference type="AlphaFoldDB" id="A0A922IBF0"/>
<dbReference type="EMBL" id="ASGP02000002">
    <property type="protein sequence ID" value="KAH9522783.1"/>
    <property type="molecule type" value="Genomic_DNA"/>
</dbReference>
<feature type="compositionally biased region" description="Low complexity" evidence="1">
    <location>
        <begin position="156"/>
        <end position="166"/>
    </location>
</feature>
<feature type="compositionally biased region" description="Basic and acidic residues" evidence="1">
    <location>
        <begin position="1144"/>
        <end position="1158"/>
    </location>
</feature>
<reference evidence="3" key="2">
    <citation type="journal article" date="2022" name="Res Sq">
        <title>Comparative Genomics Reveals Insights into the Divergent Evolution of Astigmatic Mites and Household Pest Adaptations.</title>
        <authorList>
            <person name="Xiong Q."/>
            <person name="Wan A.T.-Y."/>
            <person name="Liu X.-Y."/>
            <person name="Fung C.S.-H."/>
            <person name="Xiao X."/>
            <person name="Malainual N."/>
            <person name="Hou J."/>
            <person name="Wang L."/>
            <person name="Wang M."/>
            <person name="Yang K."/>
            <person name="Cui Y."/>
            <person name="Leung E."/>
            <person name="Nong W."/>
            <person name="Shin S.-K."/>
            <person name="Au S."/>
            <person name="Jeong K.Y."/>
            <person name="Chew F.T."/>
            <person name="Hui J."/>
            <person name="Leung T.F."/>
            <person name="Tungtrongchitr A."/>
            <person name="Zhong N."/>
            <person name="Liu Z."/>
            <person name="Tsui S."/>
        </authorList>
    </citation>
    <scope>NUCLEOTIDE SEQUENCE</scope>
    <source>
        <strain evidence="3">Derf</strain>
        <tissue evidence="3">Whole organism</tissue>
    </source>
</reference>
<dbReference type="InterPro" id="IPR007180">
    <property type="entry name" value="DUF382"/>
</dbReference>
<dbReference type="PANTHER" id="PTHR12785">
    <property type="entry name" value="SPLICING FACTOR 3B"/>
    <property type="match status" value="1"/>
</dbReference>
<dbReference type="Proteomes" id="UP000790347">
    <property type="component" value="Unassembled WGS sequence"/>
</dbReference>
<feature type="compositionally biased region" description="Basic and acidic residues" evidence="1">
    <location>
        <begin position="331"/>
        <end position="348"/>
    </location>
</feature>
<feature type="compositionally biased region" description="Low complexity" evidence="1">
    <location>
        <begin position="1093"/>
        <end position="1107"/>
    </location>
</feature>
<feature type="region of interest" description="Disordered" evidence="1">
    <location>
        <begin position="244"/>
        <end position="270"/>
    </location>
</feature>
<evidence type="ECO:0000256" key="1">
    <source>
        <dbReference type="SAM" id="MobiDB-lite"/>
    </source>
</evidence>
<dbReference type="OrthoDB" id="10260794at2759"/>
<feature type="compositionally biased region" description="Basic residues" evidence="1">
    <location>
        <begin position="523"/>
        <end position="539"/>
    </location>
</feature>
<dbReference type="Pfam" id="PF04037">
    <property type="entry name" value="DUF382"/>
    <property type="match status" value="1"/>
</dbReference>
<dbReference type="Pfam" id="PF04046">
    <property type="entry name" value="PSP"/>
    <property type="match status" value="1"/>
</dbReference>
<feature type="region of interest" description="Disordered" evidence="1">
    <location>
        <begin position="1093"/>
        <end position="1190"/>
    </location>
</feature>
<feature type="compositionally biased region" description="Basic and acidic residues" evidence="1">
    <location>
        <begin position="250"/>
        <end position="262"/>
    </location>
</feature>
<feature type="compositionally biased region" description="Basic and acidic residues" evidence="1">
    <location>
        <begin position="409"/>
        <end position="421"/>
    </location>
</feature>
<feature type="compositionally biased region" description="Basic and acidic residues" evidence="1">
    <location>
        <begin position="540"/>
        <end position="580"/>
    </location>
</feature>
<feature type="compositionally biased region" description="Acidic residues" evidence="1">
    <location>
        <begin position="581"/>
        <end position="598"/>
    </location>
</feature>
<gene>
    <name evidence="3" type="primary">SF3B2</name>
    <name evidence="3" type="ORF">DERF_006343</name>
</gene>
<dbReference type="InterPro" id="IPR052584">
    <property type="entry name" value="U2_snRNP_Complex_Component"/>
</dbReference>
<feature type="domain" description="SAP" evidence="2">
    <location>
        <begin position="7"/>
        <end position="41"/>
    </location>
</feature>
<comment type="caution">
    <text evidence="3">The sequence shown here is derived from an EMBL/GenBank/DDBJ whole genome shotgun (WGS) entry which is preliminary data.</text>
</comment>
<dbReference type="SMART" id="SM00581">
    <property type="entry name" value="PSP"/>
    <property type="match status" value="1"/>
</dbReference>
<dbReference type="Gene3D" id="1.10.720.30">
    <property type="entry name" value="SAP domain"/>
    <property type="match status" value="1"/>
</dbReference>
<dbReference type="PROSITE" id="PS50800">
    <property type="entry name" value="SAP"/>
    <property type="match status" value="1"/>
</dbReference>
<reference evidence="3" key="1">
    <citation type="submission" date="2013-05" db="EMBL/GenBank/DDBJ databases">
        <authorList>
            <person name="Yim A.K.Y."/>
            <person name="Chan T.F."/>
            <person name="Ji K.M."/>
            <person name="Liu X.Y."/>
            <person name="Zhou J.W."/>
            <person name="Li R.Q."/>
            <person name="Yang K.Y."/>
            <person name="Li J."/>
            <person name="Li M."/>
            <person name="Law P.T.W."/>
            <person name="Wu Y.L."/>
            <person name="Cai Z.L."/>
            <person name="Qin H."/>
            <person name="Bao Y."/>
            <person name="Leung R.K.K."/>
            <person name="Ng P.K.S."/>
            <person name="Zou J."/>
            <person name="Zhong X.J."/>
            <person name="Ran P.X."/>
            <person name="Zhong N.S."/>
            <person name="Liu Z.G."/>
            <person name="Tsui S.K.W."/>
        </authorList>
    </citation>
    <scope>NUCLEOTIDE SEQUENCE</scope>
    <source>
        <strain evidence="3">Derf</strain>
        <tissue evidence="3">Whole organism</tissue>
    </source>
</reference>
<accession>A0A922IBF0</accession>
<dbReference type="PANTHER" id="PTHR12785:SF6">
    <property type="entry name" value="SPLICING FACTOR 3B SUBUNIT 2"/>
    <property type="match status" value="1"/>
</dbReference>
<dbReference type="InterPro" id="IPR036361">
    <property type="entry name" value="SAP_dom_sf"/>
</dbReference>
<protein>
    <submittedName>
        <fullName evidence="3">Splicing factor 3B subunit 2</fullName>
    </submittedName>
</protein>
<dbReference type="Pfam" id="PF02037">
    <property type="entry name" value="SAP"/>
    <property type="match status" value="1"/>
</dbReference>
<proteinExistence type="predicted"/>
<dbReference type="InterPro" id="IPR006568">
    <property type="entry name" value="PSP_pro-rich"/>
</dbReference>
<feature type="region of interest" description="Disordered" evidence="1">
    <location>
        <begin position="295"/>
        <end position="443"/>
    </location>
</feature>
<feature type="compositionally biased region" description="Low complexity" evidence="1">
    <location>
        <begin position="361"/>
        <end position="372"/>
    </location>
</feature>